<feature type="signal peptide" evidence="1">
    <location>
        <begin position="1"/>
        <end position="19"/>
    </location>
</feature>
<evidence type="ECO:0000313" key="4">
    <source>
        <dbReference type="Proteomes" id="UP000000272"/>
    </source>
</evidence>
<keyword evidence="1" id="KW-0732">Signal</keyword>
<dbReference type="Proteomes" id="UP000000272">
    <property type="component" value="Chromosome"/>
</dbReference>
<dbReference type="EMBL" id="CP002131">
    <property type="protein sequence ID" value="ADL06889.1"/>
    <property type="molecule type" value="Genomic_DNA"/>
</dbReference>
<dbReference type="InterPro" id="IPR019606">
    <property type="entry name" value="GerMN"/>
</dbReference>
<dbReference type="eggNOG" id="COG5401">
    <property type="taxonomic scope" value="Bacteria"/>
</dbReference>
<gene>
    <name evidence="3" type="ordered locus">Toce_0098</name>
</gene>
<dbReference type="HOGENOM" id="CLU_073005_0_0_9"/>
<keyword evidence="3" id="KW-0449">Lipoprotein</keyword>
<feature type="domain" description="GerMN" evidence="2">
    <location>
        <begin position="58"/>
        <end position="144"/>
    </location>
</feature>
<evidence type="ECO:0000256" key="1">
    <source>
        <dbReference type="SAM" id="SignalP"/>
    </source>
</evidence>
<dbReference type="AlphaFoldDB" id="D9RZJ1"/>
<organism evidence="3 4">
    <name type="scientific">Thermosediminibacter oceani (strain ATCC BAA-1034 / DSM 16646 / JW/IW-1228P)</name>
    <dbReference type="NCBI Taxonomy" id="555079"/>
    <lineage>
        <taxon>Bacteria</taxon>
        <taxon>Bacillati</taxon>
        <taxon>Bacillota</taxon>
        <taxon>Clostridia</taxon>
        <taxon>Thermosediminibacterales</taxon>
        <taxon>Thermosediminibacteraceae</taxon>
        <taxon>Thermosediminibacter</taxon>
    </lineage>
</organism>
<accession>D9RZJ1</accession>
<keyword evidence="4" id="KW-1185">Reference proteome</keyword>
<dbReference type="KEGG" id="toc:Toce_0098"/>
<proteinExistence type="predicted"/>
<feature type="domain" description="GerMN" evidence="2">
    <location>
        <begin position="195"/>
        <end position="283"/>
    </location>
</feature>
<reference evidence="3 4" key="1">
    <citation type="journal article" date="2010" name="Stand. Genomic Sci.">
        <title>Complete genome sequence of Thermosediminibacter oceani type strain (JW/IW-1228P).</title>
        <authorList>
            <person name="Pitluck S."/>
            <person name="Yasawong M."/>
            <person name="Munk C."/>
            <person name="Nolan M."/>
            <person name="Lapidus A."/>
            <person name="Lucas S."/>
            <person name="Glavina Del Rio T."/>
            <person name="Tice H."/>
            <person name="Cheng J.F."/>
            <person name="Bruce D."/>
            <person name="Detter C."/>
            <person name="Tapia R."/>
            <person name="Han C."/>
            <person name="Goodwin L."/>
            <person name="Liolios K."/>
            <person name="Ivanova N."/>
            <person name="Mavromatis K."/>
            <person name="Mikhailova N."/>
            <person name="Pati A."/>
            <person name="Chen A."/>
            <person name="Palaniappan K."/>
            <person name="Land M."/>
            <person name="Hauser L."/>
            <person name="Chang Y.J."/>
            <person name="Jeffries C.D."/>
            <person name="Rohde M."/>
            <person name="Spring S."/>
            <person name="Sikorski J."/>
            <person name="Goker M."/>
            <person name="Woyke T."/>
            <person name="Bristow J."/>
            <person name="Eisen J.A."/>
            <person name="Markowitz V."/>
            <person name="Hugenholtz P."/>
            <person name="Kyrpides N.C."/>
            <person name="Klenk H.P."/>
        </authorList>
    </citation>
    <scope>NUCLEOTIDE SEQUENCE [LARGE SCALE GENOMIC DNA]</scope>
    <source>
        <strain evidence="4">ATCC BAA-1034 / DSM 16646 / JW/IW-1228P</strain>
    </source>
</reference>
<evidence type="ECO:0000313" key="3">
    <source>
        <dbReference type="EMBL" id="ADL06889.1"/>
    </source>
</evidence>
<evidence type="ECO:0000259" key="2">
    <source>
        <dbReference type="SMART" id="SM00909"/>
    </source>
</evidence>
<protein>
    <submittedName>
        <fullName evidence="3">Lipoprotein LpqB, GerMN domain protein</fullName>
    </submittedName>
</protein>
<dbReference type="RefSeq" id="WP_013274941.1">
    <property type="nucleotide sequence ID" value="NC_014377.1"/>
</dbReference>
<dbReference type="SMART" id="SM00909">
    <property type="entry name" value="Germane"/>
    <property type="match status" value="2"/>
</dbReference>
<name>D9RZJ1_THEOJ</name>
<sequence>MMKKITAVCLLLCLLAILAACMPGKRTARINLYYNNEDNSEILVEERTVQMPRGKTLSQVAVEELLKGPTKEGLKSNIPKGTRLLELKVDNKQATVNFSKEFARFPGVMAESFVVISVVNTLADLPEIEKVLILVEGKELIAPSGNPYGPLGRYDIEKINRDLNKVAVTLYFTGENAMYLEPEVREVQKDGRPLEQIVVEELIKGPTKPGLFRTIPEGTKLLSIEVKDGIAYVNFSKEFKENHWGGSTGEAHTINSVVNSLTELPGIEKVQFLIEGKKEDTLAGHMIFDEPFSRNENIIKKE</sequence>
<dbReference type="PROSITE" id="PS51257">
    <property type="entry name" value="PROKAR_LIPOPROTEIN"/>
    <property type="match status" value="1"/>
</dbReference>
<dbReference type="STRING" id="555079.Toce_0098"/>
<dbReference type="Pfam" id="PF10646">
    <property type="entry name" value="Germane"/>
    <property type="match status" value="2"/>
</dbReference>
<feature type="chain" id="PRO_5038440952" evidence="1">
    <location>
        <begin position="20"/>
        <end position="302"/>
    </location>
</feature>